<name>A0A5M3VZU9_9ACTN</name>
<keyword evidence="4" id="KW-1185">Reference proteome</keyword>
<dbReference type="NCBIfam" id="NF040588">
    <property type="entry name" value="FxsC_Nterm"/>
    <property type="match status" value="1"/>
</dbReference>
<protein>
    <recommendedName>
        <fullName evidence="2">TIR domain-containing protein</fullName>
    </recommendedName>
</protein>
<dbReference type="OrthoDB" id="9150238at2"/>
<dbReference type="Gene3D" id="3.40.50.10140">
    <property type="entry name" value="Toll/interleukin-1 receptor homology (TIR) domain"/>
    <property type="match status" value="1"/>
</dbReference>
<dbReference type="InterPro" id="IPR026367">
    <property type="entry name" value="FxsC_C"/>
</dbReference>
<dbReference type="GO" id="GO:0007165">
    <property type="term" value="P:signal transduction"/>
    <property type="evidence" value="ECO:0007669"/>
    <property type="project" value="InterPro"/>
</dbReference>
<reference evidence="3 4" key="1">
    <citation type="submission" date="2019-10" db="EMBL/GenBank/DDBJ databases">
        <title>Whole genome shotgun sequence of Acrocarpospora corrugata NBRC 13972.</title>
        <authorList>
            <person name="Ichikawa N."/>
            <person name="Kimura A."/>
            <person name="Kitahashi Y."/>
            <person name="Komaki H."/>
            <person name="Oguchi A."/>
        </authorList>
    </citation>
    <scope>NUCLEOTIDE SEQUENCE [LARGE SCALE GENOMIC DNA]</scope>
    <source>
        <strain evidence="3 4">NBRC 13972</strain>
    </source>
</reference>
<evidence type="ECO:0000259" key="2">
    <source>
        <dbReference type="Pfam" id="PF13676"/>
    </source>
</evidence>
<proteinExistence type="predicted"/>
<dbReference type="InterPro" id="IPR047603">
    <property type="entry name" value="FxsC_N"/>
</dbReference>
<dbReference type="Proteomes" id="UP000334990">
    <property type="component" value="Unassembled WGS sequence"/>
</dbReference>
<dbReference type="RefSeq" id="WP_155337757.1">
    <property type="nucleotide sequence ID" value="NZ_BAAABN010000042.1"/>
</dbReference>
<feature type="region of interest" description="Disordered" evidence="1">
    <location>
        <begin position="393"/>
        <end position="418"/>
    </location>
</feature>
<dbReference type="InterPro" id="IPR000157">
    <property type="entry name" value="TIR_dom"/>
</dbReference>
<dbReference type="NCBIfam" id="TIGR04276">
    <property type="entry name" value="FxsC_Cterm"/>
    <property type="match status" value="1"/>
</dbReference>
<dbReference type="InterPro" id="IPR035897">
    <property type="entry name" value="Toll_tir_struct_dom_sf"/>
</dbReference>
<dbReference type="SUPFAM" id="SSF52200">
    <property type="entry name" value="Toll/Interleukin receptor TIR domain"/>
    <property type="match status" value="1"/>
</dbReference>
<gene>
    <name evidence="3" type="ORF">Acor_35340</name>
</gene>
<dbReference type="AlphaFoldDB" id="A0A5M3VZU9"/>
<dbReference type="EMBL" id="BLAD01000051">
    <property type="protein sequence ID" value="GES01470.1"/>
    <property type="molecule type" value="Genomic_DNA"/>
</dbReference>
<accession>A0A5M3VZU9</accession>
<dbReference type="Pfam" id="PF13676">
    <property type="entry name" value="TIR_2"/>
    <property type="match status" value="1"/>
</dbReference>
<feature type="domain" description="TIR" evidence="2">
    <location>
        <begin position="54"/>
        <end position="148"/>
    </location>
</feature>
<evidence type="ECO:0000313" key="3">
    <source>
        <dbReference type="EMBL" id="GES01470.1"/>
    </source>
</evidence>
<sequence>MPPNPTSRSVVQGPCFFLSYAHIPGLDSNRGPDPNRWVAKLFLDLSEIVLNETKLKAAHAGFMDRGIQSGDRWPEQLANALATCRVFIPLYSPRYFDSAECGKEWTAFAQRLHTTTDHGNRMTAIIPALWAPLLDPEQLPKCAQEIQFDHEMFGPRYRQEGFYGLMKSRSMRTHYETAIKALARRIIKVAEQDLVPVAEPVDYQSLTSAFNDLVAEPAVKSSSPRMRLTMVAPDLSRLPSGRKAATYGQTPQEWNPFPESGEHRPLASYAMELALRHGYLLEVGSLDSHLEHLTDGLDAPSVLVVDPWAVQHPESREVLRRVCGLDRRPLPIVPWNLRDEQTAEAETVLRELLLDAIPERPGLPAASHITSLAAFQRDLPRIFSSAAKSYFKSAPIHRPSGPLGTRPRLTKTEDSDGK</sequence>
<comment type="caution">
    <text evidence="3">The sequence shown here is derived from an EMBL/GenBank/DDBJ whole genome shotgun (WGS) entry which is preliminary data.</text>
</comment>
<organism evidence="3 4">
    <name type="scientific">Acrocarpospora corrugata</name>
    <dbReference type="NCBI Taxonomy" id="35763"/>
    <lineage>
        <taxon>Bacteria</taxon>
        <taxon>Bacillati</taxon>
        <taxon>Actinomycetota</taxon>
        <taxon>Actinomycetes</taxon>
        <taxon>Streptosporangiales</taxon>
        <taxon>Streptosporangiaceae</taxon>
        <taxon>Acrocarpospora</taxon>
    </lineage>
</organism>
<evidence type="ECO:0000313" key="4">
    <source>
        <dbReference type="Proteomes" id="UP000334990"/>
    </source>
</evidence>
<evidence type="ECO:0000256" key="1">
    <source>
        <dbReference type="SAM" id="MobiDB-lite"/>
    </source>
</evidence>